<evidence type="ECO:0008006" key="5">
    <source>
        <dbReference type="Google" id="ProtNLM"/>
    </source>
</evidence>
<evidence type="ECO:0000256" key="1">
    <source>
        <dbReference type="ARBA" id="ARBA00006186"/>
    </source>
</evidence>
<accession>A0AAD7S3U8</accession>
<comment type="caution">
    <text evidence="3">The sequence shown here is derived from an EMBL/GenBank/DDBJ whole genome shotgun (WGS) entry which is preliminary data.</text>
</comment>
<feature type="region of interest" description="Disordered" evidence="2">
    <location>
        <begin position="65"/>
        <end position="262"/>
    </location>
</feature>
<keyword evidence="4" id="KW-1185">Reference proteome</keyword>
<dbReference type="Pfam" id="PF05760">
    <property type="entry name" value="IER"/>
    <property type="match status" value="1"/>
</dbReference>
<dbReference type="AlphaFoldDB" id="A0AAD7S3U8"/>
<reference evidence="3" key="1">
    <citation type="journal article" date="2023" name="Science">
        <title>Genome structures resolve the early diversification of teleost fishes.</title>
        <authorList>
            <person name="Parey E."/>
            <person name="Louis A."/>
            <person name="Montfort J."/>
            <person name="Bouchez O."/>
            <person name="Roques C."/>
            <person name="Iampietro C."/>
            <person name="Lluch J."/>
            <person name="Castinel A."/>
            <person name="Donnadieu C."/>
            <person name="Desvignes T."/>
            <person name="Floi Bucao C."/>
            <person name="Jouanno E."/>
            <person name="Wen M."/>
            <person name="Mejri S."/>
            <person name="Dirks R."/>
            <person name="Jansen H."/>
            <person name="Henkel C."/>
            <person name="Chen W.J."/>
            <person name="Zahm M."/>
            <person name="Cabau C."/>
            <person name="Klopp C."/>
            <person name="Thompson A.W."/>
            <person name="Robinson-Rechavi M."/>
            <person name="Braasch I."/>
            <person name="Lecointre G."/>
            <person name="Bobe J."/>
            <person name="Postlethwait J.H."/>
            <person name="Berthelot C."/>
            <person name="Roest Crollius H."/>
            <person name="Guiguen Y."/>
        </authorList>
    </citation>
    <scope>NUCLEOTIDE SEQUENCE</scope>
    <source>
        <strain evidence="3">NC1722</strain>
    </source>
</reference>
<feature type="compositionally biased region" description="Low complexity" evidence="2">
    <location>
        <begin position="241"/>
        <end position="251"/>
    </location>
</feature>
<evidence type="ECO:0000256" key="2">
    <source>
        <dbReference type="SAM" id="MobiDB-lite"/>
    </source>
</evidence>
<feature type="compositionally biased region" description="Polar residues" evidence="2">
    <location>
        <begin position="131"/>
        <end position="140"/>
    </location>
</feature>
<proteinExistence type="inferred from homology"/>
<name>A0AAD7S3U8_9TELE</name>
<gene>
    <name evidence="3" type="ORF">AAFF_G00032180</name>
</gene>
<dbReference type="EMBL" id="JAINUG010000116">
    <property type="protein sequence ID" value="KAJ8395484.1"/>
    <property type="molecule type" value="Genomic_DNA"/>
</dbReference>
<organism evidence="3 4">
    <name type="scientific">Aldrovandia affinis</name>
    <dbReference type="NCBI Taxonomy" id="143900"/>
    <lineage>
        <taxon>Eukaryota</taxon>
        <taxon>Metazoa</taxon>
        <taxon>Chordata</taxon>
        <taxon>Craniata</taxon>
        <taxon>Vertebrata</taxon>
        <taxon>Euteleostomi</taxon>
        <taxon>Actinopterygii</taxon>
        <taxon>Neopterygii</taxon>
        <taxon>Teleostei</taxon>
        <taxon>Notacanthiformes</taxon>
        <taxon>Halosauridae</taxon>
        <taxon>Aldrovandia</taxon>
    </lineage>
</organism>
<comment type="similarity">
    <text evidence="1">Belongs to the IER family.</text>
</comment>
<feature type="compositionally biased region" description="Low complexity" evidence="2">
    <location>
        <begin position="90"/>
        <end position="102"/>
    </location>
</feature>
<dbReference type="Proteomes" id="UP001221898">
    <property type="component" value="Unassembled WGS sequence"/>
</dbReference>
<feature type="compositionally biased region" description="Polar residues" evidence="2">
    <location>
        <begin position="148"/>
        <end position="159"/>
    </location>
</feature>
<feature type="region of interest" description="Disordered" evidence="2">
    <location>
        <begin position="276"/>
        <end position="296"/>
    </location>
</feature>
<protein>
    <recommendedName>
        <fullName evidence="5">Immediate early response 5</fullName>
    </recommendedName>
</protein>
<feature type="compositionally biased region" description="Basic and acidic residues" evidence="2">
    <location>
        <begin position="180"/>
        <end position="209"/>
    </location>
</feature>
<sequence length="318" mass="33464">MSISLGKIYNSRVQRGGIKLHKNLLVSLVLRSARQVYLSDYYSGVCLSAQHMEGREWGEREIMDPDQDKLVPGPADGSQSPPETHRDAHAAPPGEGEGQAAEMSEPSAETRAEVASTASEHSTPGEVASKSDYSCQTTQEMDNKDRVQTSVESGTSEISAATPVSAACVSNTTLPAQSHPKADSERERRVGAGDCKASVDERGSQEPKSQRPTAAVSCCTRKRSAEKSPRTASPVKKTKLAAPASPASSEAEGTEEMDTGNVSSLITIFGSSFSGLLSKDGGAQTDPEAGDSDSGAGQICCEQMLKNLNPWGTAIVAF</sequence>
<dbReference type="InterPro" id="IPR008653">
    <property type="entry name" value="IER"/>
</dbReference>
<evidence type="ECO:0000313" key="4">
    <source>
        <dbReference type="Proteomes" id="UP001221898"/>
    </source>
</evidence>
<evidence type="ECO:0000313" key="3">
    <source>
        <dbReference type="EMBL" id="KAJ8395484.1"/>
    </source>
</evidence>
<dbReference type="PANTHER" id="PTHR15895">
    <property type="entry name" value="IMMEDIATE EARLY RESPONSE GENE"/>
    <property type="match status" value="1"/>
</dbReference>